<evidence type="ECO:0000313" key="1">
    <source>
        <dbReference type="EMBL" id="BAY80947.1"/>
    </source>
</evidence>
<gene>
    <name evidence="1" type="ORF">NIES267_04120</name>
</gene>
<evidence type="ECO:0000313" key="2">
    <source>
        <dbReference type="Proteomes" id="UP000218418"/>
    </source>
</evidence>
<dbReference type="AlphaFoldDB" id="A0A1Z4LI94"/>
<dbReference type="OrthoDB" id="9805976at2"/>
<sequence>MFEKQPETGKELKSLVLMGICPCCGSVRIKYSEYITNRTFGFKCFNCGWTSQYNLSELKEAANGWFPIQKK</sequence>
<organism evidence="1 2">
    <name type="scientific">Calothrix parasitica NIES-267</name>
    <dbReference type="NCBI Taxonomy" id="1973488"/>
    <lineage>
        <taxon>Bacteria</taxon>
        <taxon>Bacillati</taxon>
        <taxon>Cyanobacteriota</taxon>
        <taxon>Cyanophyceae</taxon>
        <taxon>Nostocales</taxon>
        <taxon>Calotrichaceae</taxon>
        <taxon>Calothrix</taxon>
    </lineage>
</organism>
<keyword evidence="2" id="KW-1185">Reference proteome</keyword>
<dbReference type="Proteomes" id="UP000218418">
    <property type="component" value="Chromosome"/>
</dbReference>
<accession>A0A1Z4LI94</accession>
<name>A0A1Z4LI94_9CYAN</name>
<reference evidence="1 2" key="1">
    <citation type="submission" date="2017-06" db="EMBL/GenBank/DDBJ databases">
        <title>Genome sequencing of cyanobaciteial culture collection at National Institute for Environmental Studies (NIES).</title>
        <authorList>
            <person name="Hirose Y."/>
            <person name="Shimura Y."/>
            <person name="Fujisawa T."/>
            <person name="Nakamura Y."/>
            <person name="Kawachi M."/>
        </authorList>
    </citation>
    <scope>NUCLEOTIDE SEQUENCE [LARGE SCALE GENOMIC DNA]</scope>
    <source>
        <strain evidence="1 2">NIES-267</strain>
    </source>
</reference>
<proteinExistence type="predicted"/>
<dbReference type="EMBL" id="AP018227">
    <property type="protein sequence ID" value="BAY80947.1"/>
    <property type="molecule type" value="Genomic_DNA"/>
</dbReference>
<protein>
    <submittedName>
        <fullName evidence="1">Uncharacterized protein</fullName>
    </submittedName>
</protein>